<keyword evidence="2" id="KW-0472">Membrane</keyword>
<comment type="caution">
    <text evidence="2">The sequence shown here is derived from an EMBL/GenBank/DDBJ whole genome shotgun (WGS) entry which is preliminary data.</text>
</comment>
<evidence type="ECO:0000313" key="2">
    <source>
        <dbReference type="EMBL" id="TWU51070.1"/>
    </source>
</evidence>
<dbReference type="InterPro" id="IPR008969">
    <property type="entry name" value="CarboxyPept-like_regulatory"/>
</dbReference>
<gene>
    <name evidence="2" type="ORF">Poly51_43640</name>
</gene>
<feature type="chain" id="PRO_5022985305" evidence="1">
    <location>
        <begin position="22"/>
        <end position="819"/>
    </location>
</feature>
<dbReference type="SUPFAM" id="SSF49464">
    <property type="entry name" value="Carboxypeptidase regulatory domain-like"/>
    <property type="match status" value="1"/>
</dbReference>
<dbReference type="OrthoDB" id="279966at2"/>
<dbReference type="Pfam" id="PF13620">
    <property type="entry name" value="CarboxypepD_reg"/>
    <property type="match status" value="1"/>
</dbReference>
<sequence length="819" mass="90227" precursor="true">MNARVAVSMVALLLTALLAEGNDTGHPFELTVVDTEGKPLPSVSIQIRSQPKVVASQITRGKFEQKSTYGSDVVTDTEGRLAIHLPKLPPILSFRIDPPGYAPYWAEFDSQKNPDAFPTAFTAVLDTGWSVGGTLIDAEGRLIAGAEVSPNVYFKKRPGDTQRLYVGTRIKTDAQGHWRYDTVPAQLTEVRVSINHPDFQSSRLNLNREIYGIDINEVPSKTLTLDRGVVVRGTVFDHSGEPIVGALVRTKFTNDRREATTDASGRYEISGCESRMARIVASAKGRTMELEEVRVGPDMDPVDFVLKPGGHVRIRVVDADGKGIPKARVFFQRWRGSIEYFEFDHVDQYADENRVWQWDEAPLDPFEADICRPGGLQLSDQSIVAREEEFVFRPPTALIISGKVANADTGEPITNFRVVPGLRNSDADIGIDWIPRDAYTATQSDYRYQFHHTSVAHIIRIEAPGYLVTDSRDFATDEGEVTFDFDLKPASDIVANIVSIDGKPAARAKIALGVAGSQISVDNGDIDDSSTYATRFDADATGEFRFPTRSEPFHLVIVHDFGFAHLKSATNTIGPSIELTPWATVEGVFRVAGEPVENIEISLNSGDVHSSGNGSPRIFTTHETTSGAGGRFRFQRVFPGTGSMGRNITMMVDDGATEVTSSKRIRIQPVAGELQAVDLGGDGRAVTGKLLPPPDHQTKVLWNFAMVNADTPVLVPVAPVDLVALRKDAKAYRAWLNTDVGVAWTASIQRYRDQQDRQIQYRATVARDGTFRFDDVIPGRYDFRVDFSNREKLGIRNAEFDVPEGDDLYDLGEIPLATP</sequence>
<evidence type="ECO:0000313" key="3">
    <source>
        <dbReference type="Proteomes" id="UP000318288"/>
    </source>
</evidence>
<name>A0A5C6ERX0_9BACT</name>
<feature type="signal peptide" evidence="1">
    <location>
        <begin position="1"/>
        <end position="21"/>
    </location>
</feature>
<organism evidence="2 3">
    <name type="scientific">Rubripirellula tenax</name>
    <dbReference type="NCBI Taxonomy" id="2528015"/>
    <lineage>
        <taxon>Bacteria</taxon>
        <taxon>Pseudomonadati</taxon>
        <taxon>Planctomycetota</taxon>
        <taxon>Planctomycetia</taxon>
        <taxon>Pirellulales</taxon>
        <taxon>Pirellulaceae</taxon>
        <taxon>Rubripirellula</taxon>
    </lineage>
</organism>
<evidence type="ECO:0000256" key="1">
    <source>
        <dbReference type="SAM" id="SignalP"/>
    </source>
</evidence>
<keyword evidence="3" id="KW-1185">Reference proteome</keyword>
<reference evidence="2 3" key="1">
    <citation type="submission" date="2019-02" db="EMBL/GenBank/DDBJ databases">
        <title>Deep-cultivation of Planctomycetes and their phenomic and genomic characterization uncovers novel biology.</title>
        <authorList>
            <person name="Wiegand S."/>
            <person name="Jogler M."/>
            <person name="Boedeker C."/>
            <person name="Pinto D."/>
            <person name="Vollmers J."/>
            <person name="Rivas-Marin E."/>
            <person name="Kohn T."/>
            <person name="Peeters S.H."/>
            <person name="Heuer A."/>
            <person name="Rast P."/>
            <person name="Oberbeckmann S."/>
            <person name="Bunk B."/>
            <person name="Jeske O."/>
            <person name="Meyerdierks A."/>
            <person name="Storesund J.E."/>
            <person name="Kallscheuer N."/>
            <person name="Luecker S."/>
            <person name="Lage O.M."/>
            <person name="Pohl T."/>
            <person name="Merkel B.J."/>
            <person name="Hornburger P."/>
            <person name="Mueller R.-W."/>
            <person name="Bruemmer F."/>
            <person name="Labrenz M."/>
            <person name="Spormann A.M."/>
            <person name="Op Den Camp H."/>
            <person name="Overmann J."/>
            <person name="Amann R."/>
            <person name="Jetten M.S.M."/>
            <person name="Mascher T."/>
            <person name="Medema M.H."/>
            <person name="Devos D.P."/>
            <person name="Kaster A.-K."/>
            <person name="Ovreas L."/>
            <person name="Rohde M."/>
            <person name="Galperin M.Y."/>
            <person name="Jogler C."/>
        </authorList>
    </citation>
    <scope>NUCLEOTIDE SEQUENCE [LARGE SCALE GENOMIC DNA]</scope>
    <source>
        <strain evidence="2 3">Poly51</strain>
    </source>
</reference>
<dbReference type="EMBL" id="SJPW01000005">
    <property type="protein sequence ID" value="TWU51070.1"/>
    <property type="molecule type" value="Genomic_DNA"/>
</dbReference>
<keyword evidence="1" id="KW-0732">Signal</keyword>
<keyword evidence="2" id="KW-0812">Transmembrane</keyword>
<proteinExistence type="predicted"/>
<accession>A0A5C6ERX0</accession>
<dbReference type="RefSeq" id="WP_146459725.1">
    <property type="nucleotide sequence ID" value="NZ_SJPW01000005.1"/>
</dbReference>
<dbReference type="AlphaFoldDB" id="A0A5C6ERX0"/>
<dbReference type="Gene3D" id="2.60.40.1120">
    <property type="entry name" value="Carboxypeptidase-like, regulatory domain"/>
    <property type="match status" value="2"/>
</dbReference>
<protein>
    <submittedName>
        <fullName evidence="2">Nickel uptake substrate-specific transmembrane region</fullName>
    </submittedName>
</protein>
<dbReference type="Proteomes" id="UP000318288">
    <property type="component" value="Unassembled WGS sequence"/>
</dbReference>